<keyword evidence="1" id="KW-0805">Transcription regulation</keyword>
<keyword evidence="3" id="KW-0804">Transcription</keyword>
<feature type="domain" description="HTH iclR-type" evidence="5">
    <location>
        <begin position="24"/>
        <end position="86"/>
    </location>
</feature>
<keyword evidence="2" id="KW-0238">DNA-binding</keyword>
<dbReference type="SUPFAM" id="SSF55781">
    <property type="entry name" value="GAF domain-like"/>
    <property type="match status" value="1"/>
</dbReference>
<evidence type="ECO:0000259" key="6">
    <source>
        <dbReference type="PROSITE" id="PS51078"/>
    </source>
</evidence>
<evidence type="ECO:0000256" key="3">
    <source>
        <dbReference type="ARBA" id="ARBA00023163"/>
    </source>
</evidence>
<evidence type="ECO:0000256" key="2">
    <source>
        <dbReference type="ARBA" id="ARBA00023125"/>
    </source>
</evidence>
<dbReference type="InterPro" id="IPR014757">
    <property type="entry name" value="Tscrpt_reg_IclR_C"/>
</dbReference>
<dbReference type="PROSITE" id="PS51077">
    <property type="entry name" value="HTH_ICLR"/>
    <property type="match status" value="1"/>
</dbReference>
<dbReference type="GO" id="GO:0045892">
    <property type="term" value="P:negative regulation of DNA-templated transcription"/>
    <property type="evidence" value="ECO:0007669"/>
    <property type="project" value="TreeGrafter"/>
</dbReference>
<proteinExistence type="predicted"/>
<dbReference type="SMART" id="SM00346">
    <property type="entry name" value="HTH_ICLR"/>
    <property type="match status" value="1"/>
</dbReference>
<dbReference type="InterPro" id="IPR036390">
    <property type="entry name" value="WH_DNA-bd_sf"/>
</dbReference>
<keyword evidence="8" id="KW-1185">Reference proteome</keyword>
<keyword evidence="4" id="KW-0472">Membrane</keyword>
<dbReference type="InterPro" id="IPR050707">
    <property type="entry name" value="HTH_MetabolicPath_Reg"/>
</dbReference>
<protein>
    <recommendedName>
        <fullName evidence="9">HTH iclR-type domain-containing protein</fullName>
    </recommendedName>
</protein>
<name>A0A2P7S0Y4_9HYPH</name>
<evidence type="ECO:0000256" key="4">
    <source>
        <dbReference type="SAM" id="Phobius"/>
    </source>
</evidence>
<evidence type="ECO:0008006" key="9">
    <source>
        <dbReference type="Google" id="ProtNLM"/>
    </source>
</evidence>
<keyword evidence="4" id="KW-0812">Transmembrane</keyword>
<keyword evidence="4" id="KW-1133">Transmembrane helix</keyword>
<evidence type="ECO:0000313" key="8">
    <source>
        <dbReference type="Proteomes" id="UP000241229"/>
    </source>
</evidence>
<dbReference type="Gene3D" id="3.30.450.40">
    <property type="match status" value="1"/>
</dbReference>
<feature type="transmembrane region" description="Helical" evidence="4">
    <location>
        <begin position="197"/>
        <end position="217"/>
    </location>
</feature>
<evidence type="ECO:0000256" key="1">
    <source>
        <dbReference type="ARBA" id="ARBA00023015"/>
    </source>
</evidence>
<dbReference type="PANTHER" id="PTHR30136:SF24">
    <property type="entry name" value="HTH-TYPE TRANSCRIPTIONAL REPRESSOR ALLR"/>
    <property type="match status" value="1"/>
</dbReference>
<dbReference type="GO" id="GO:0003677">
    <property type="term" value="F:DNA binding"/>
    <property type="evidence" value="ECO:0007669"/>
    <property type="project" value="UniProtKB-KW"/>
</dbReference>
<dbReference type="EMBL" id="PXYK01000023">
    <property type="protein sequence ID" value="PSJ56130.1"/>
    <property type="molecule type" value="Genomic_DNA"/>
</dbReference>
<dbReference type="InterPro" id="IPR011991">
    <property type="entry name" value="ArsR-like_HTH"/>
</dbReference>
<comment type="caution">
    <text evidence="7">The sequence shown here is derived from an EMBL/GenBank/DDBJ whole genome shotgun (WGS) entry which is preliminary data.</text>
</comment>
<dbReference type="PANTHER" id="PTHR30136">
    <property type="entry name" value="HELIX-TURN-HELIX TRANSCRIPTIONAL REGULATOR, ICLR FAMILY"/>
    <property type="match status" value="1"/>
</dbReference>
<dbReference type="SUPFAM" id="SSF46785">
    <property type="entry name" value="Winged helix' DNA-binding domain"/>
    <property type="match status" value="1"/>
</dbReference>
<dbReference type="AlphaFoldDB" id="A0A2P7S0Y4"/>
<dbReference type="InterPro" id="IPR005471">
    <property type="entry name" value="Tscrpt_reg_IclR_N"/>
</dbReference>
<reference evidence="7 8" key="1">
    <citation type="submission" date="2018-03" db="EMBL/GenBank/DDBJ databases">
        <title>The draft genome of Mesorhizobium sp. 6GN-30.</title>
        <authorList>
            <person name="Liu L."/>
            <person name="Li L."/>
            <person name="Wang T."/>
            <person name="Zhang X."/>
            <person name="Liang L."/>
        </authorList>
    </citation>
    <scope>NUCLEOTIDE SEQUENCE [LARGE SCALE GENOMIC DNA]</scope>
    <source>
        <strain evidence="7 8">6GN30</strain>
    </source>
</reference>
<dbReference type="PROSITE" id="PS51078">
    <property type="entry name" value="ICLR_ED"/>
    <property type="match status" value="1"/>
</dbReference>
<gene>
    <name evidence="7" type="ORF">C7I84_21395</name>
</gene>
<dbReference type="Pfam" id="PF09339">
    <property type="entry name" value="HTH_IclR"/>
    <property type="match status" value="1"/>
</dbReference>
<evidence type="ECO:0000259" key="5">
    <source>
        <dbReference type="PROSITE" id="PS51077"/>
    </source>
</evidence>
<dbReference type="CDD" id="cd00090">
    <property type="entry name" value="HTH_ARSR"/>
    <property type="match status" value="1"/>
</dbReference>
<dbReference type="Gene3D" id="1.10.10.10">
    <property type="entry name" value="Winged helix-like DNA-binding domain superfamily/Winged helix DNA-binding domain"/>
    <property type="match status" value="1"/>
</dbReference>
<dbReference type="Pfam" id="PF01614">
    <property type="entry name" value="IclR_C"/>
    <property type="match status" value="1"/>
</dbReference>
<dbReference type="Proteomes" id="UP000241229">
    <property type="component" value="Unassembled WGS sequence"/>
</dbReference>
<sequence>MKGRPNWLAAPASSAPAEPWTWGLPHADIDMRVLMALEVVPDGASVASLARALSLSRTTVYRMLNTLEEHGMVARRHGDAAYCLGPTLIRLARRVPVAPDLATTLRPFVESLATRLGQTAKASVREGDEAVVIAVALGAGAFSISAQVGRRFPLHAGAASKVLLAFAPPQDVTAFLKANWCAIRRGRSPTKQRLMLGWRKCGLAAMPSIVASLSMVFRRSARRYAMQPEMWWQPSA</sequence>
<accession>A0A2P7S0Y4</accession>
<dbReference type="InterPro" id="IPR036388">
    <property type="entry name" value="WH-like_DNA-bd_sf"/>
</dbReference>
<evidence type="ECO:0000313" key="7">
    <source>
        <dbReference type="EMBL" id="PSJ56130.1"/>
    </source>
</evidence>
<dbReference type="GO" id="GO:0003700">
    <property type="term" value="F:DNA-binding transcription factor activity"/>
    <property type="evidence" value="ECO:0007669"/>
    <property type="project" value="TreeGrafter"/>
</dbReference>
<dbReference type="OrthoDB" id="9807558at2"/>
<feature type="domain" description="IclR-ED" evidence="6">
    <location>
        <begin position="87"/>
        <end position="236"/>
    </location>
</feature>
<dbReference type="InterPro" id="IPR029016">
    <property type="entry name" value="GAF-like_dom_sf"/>
</dbReference>
<organism evidence="7 8">
    <name type="scientific">Kumtagia ephedrae</name>
    <dbReference type="NCBI Taxonomy" id="2116701"/>
    <lineage>
        <taxon>Bacteria</taxon>
        <taxon>Pseudomonadati</taxon>
        <taxon>Pseudomonadota</taxon>
        <taxon>Alphaproteobacteria</taxon>
        <taxon>Hyphomicrobiales</taxon>
        <taxon>Phyllobacteriaceae</taxon>
        <taxon>Kumtagia</taxon>
    </lineage>
</organism>